<comment type="cofactor">
    <cofactor evidence="8">
        <name>Mg(2+)</name>
        <dbReference type="ChEBI" id="CHEBI:18420"/>
    </cofactor>
    <text evidence="8">Binds 1 Mg(2+) ion per subunit.</text>
</comment>
<feature type="binding site" evidence="8">
    <location>
        <position position="245"/>
    </location>
    <ligand>
        <name>Mg(2+)</name>
        <dbReference type="ChEBI" id="CHEBI:18420"/>
    </ligand>
</feature>
<evidence type="ECO:0000256" key="3">
    <source>
        <dbReference type="ARBA" id="ARBA00022723"/>
    </source>
</evidence>
<dbReference type="InterPro" id="IPR016066">
    <property type="entry name" value="A-D-PHexomutase_CS"/>
</dbReference>
<dbReference type="SUPFAM" id="SSF53738">
    <property type="entry name" value="Phosphoglucomutase, first 3 domains"/>
    <property type="match status" value="3"/>
</dbReference>
<keyword evidence="3 8" id="KW-0479">Metal-binding</keyword>
<dbReference type="PANTHER" id="PTHR42946">
    <property type="entry name" value="PHOSPHOHEXOSE MUTASE"/>
    <property type="match status" value="1"/>
</dbReference>
<dbReference type="Pfam" id="PF00408">
    <property type="entry name" value="PGM_PMM_IV"/>
    <property type="match status" value="1"/>
</dbReference>
<keyword evidence="16" id="KW-1185">Reference proteome</keyword>
<dbReference type="InterPro" id="IPR016055">
    <property type="entry name" value="A-D-PHexomutase_a/b/a-I/II/III"/>
</dbReference>
<dbReference type="PROSITE" id="PS00710">
    <property type="entry name" value="PGM_PMM"/>
    <property type="match status" value="1"/>
</dbReference>
<dbReference type="OrthoDB" id="9803322at2"/>
<keyword evidence="5 8" id="KW-0413">Isomerase</keyword>
<dbReference type="GO" id="GO:0005829">
    <property type="term" value="C:cytosol"/>
    <property type="evidence" value="ECO:0007669"/>
    <property type="project" value="TreeGrafter"/>
</dbReference>
<comment type="function">
    <text evidence="8 10">Catalyzes the conversion of glucosamine-6-phosphate to glucosamine-1-phosphate.</text>
</comment>
<evidence type="ECO:0000256" key="8">
    <source>
        <dbReference type="HAMAP-Rule" id="MF_01554"/>
    </source>
</evidence>
<feature type="domain" description="Alpha-D-phosphohexomutase C-terminal" evidence="11">
    <location>
        <begin position="374"/>
        <end position="440"/>
    </location>
</feature>
<dbReference type="Gene3D" id="3.40.120.10">
    <property type="entry name" value="Alpha-D-Glucose-1,6-Bisphosphate, subunit A, domain 3"/>
    <property type="match status" value="3"/>
</dbReference>
<evidence type="ECO:0000256" key="10">
    <source>
        <dbReference type="RuleBase" id="RU004327"/>
    </source>
</evidence>
<dbReference type="Pfam" id="PF02880">
    <property type="entry name" value="PGM_PMM_III"/>
    <property type="match status" value="1"/>
</dbReference>
<comment type="catalytic activity">
    <reaction evidence="8 10">
        <text>alpha-D-glucosamine 1-phosphate = D-glucosamine 6-phosphate</text>
        <dbReference type="Rhea" id="RHEA:23424"/>
        <dbReference type="ChEBI" id="CHEBI:58516"/>
        <dbReference type="ChEBI" id="CHEBI:58725"/>
        <dbReference type="EC" id="5.4.2.10"/>
    </reaction>
</comment>
<dbReference type="FunFam" id="3.40.120.10:FF:000001">
    <property type="entry name" value="Phosphoglucosamine mutase"/>
    <property type="match status" value="1"/>
</dbReference>
<feature type="domain" description="Alpha-D-phosphohexomutase alpha/beta/alpha" evidence="13">
    <location>
        <begin position="158"/>
        <end position="254"/>
    </location>
</feature>
<accession>A0A521BMW5</accession>
<dbReference type="GO" id="GO:0008966">
    <property type="term" value="F:phosphoglucosamine mutase activity"/>
    <property type="evidence" value="ECO:0007669"/>
    <property type="project" value="UniProtKB-UniRule"/>
</dbReference>
<keyword evidence="2 8" id="KW-0597">Phosphoprotein</keyword>
<dbReference type="Pfam" id="PF02878">
    <property type="entry name" value="PGM_PMM_I"/>
    <property type="match status" value="1"/>
</dbReference>
<evidence type="ECO:0000256" key="1">
    <source>
        <dbReference type="ARBA" id="ARBA00010231"/>
    </source>
</evidence>
<evidence type="ECO:0000259" key="11">
    <source>
        <dbReference type="Pfam" id="PF00408"/>
    </source>
</evidence>
<dbReference type="InterPro" id="IPR050060">
    <property type="entry name" value="Phosphoglucosamine_mutase"/>
</dbReference>
<feature type="domain" description="Alpha-D-phosphohexomutase alpha/beta/alpha" evidence="12">
    <location>
        <begin position="2"/>
        <end position="136"/>
    </location>
</feature>
<evidence type="ECO:0000259" key="13">
    <source>
        <dbReference type="Pfam" id="PF02879"/>
    </source>
</evidence>
<evidence type="ECO:0000256" key="5">
    <source>
        <dbReference type="ARBA" id="ARBA00023235"/>
    </source>
</evidence>
<evidence type="ECO:0000313" key="15">
    <source>
        <dbReference type="EMBL" id="SMO48111.1"/>
    </source>
</evidence>
<dbReference type="PANTHER" id="PTHR42946:SF1">
    <property type="entry name" value="PHOSPHOGLUCOMUTASE (ALPHA-D-GLUCOSE-1,6-BISPHOSPHATE-DEPENDENT)"/>
    <property type="match status" value="1"/>
</dbReference>
<dbReference type="GO" id="GO:0006048">
    <property type="term" value="P:UDP-N-acetylglucosamine biosynthetic process"/>
    <property type="evidence" value="ECO:0007669"/>
    <property type="project" value="TreeGrafter"/>
</dbReference>
<keyword evidence="4 8" id="KW-0460">Magnesium</keyword>
<dbReference type="InterPro" id="IPR036900">
    <property type="entry name" value="A-D-PHexomutase_C_sf"/>
</dbReference>
<dbReference type="InterPro" id="IPR005846">
    <property type="entry name" value="A-D-PHexomutase_a/b/a-III"/>
</dbReference>
<dbReference type="GO" id="GO:0004615">
    <property type="term" value="F:phosphomannomutase activity"/>
    <property type="evidence" value="ECO:0007669"/>
    <property type="project" value="TreeGrafter"/>
</dbReference>
<evidence type="ECO:0000256" key="4">
    <source>
        <dbReference type="ARBA" id="ARBA00022842"/>
    </source>
</evidence>
<dbReference type="EC" id="5.4.2.10" evidence="6 8"/>
<evidence type="ECO:0000313" key="16">
    <source>
        <dbReference type="Proteomes" id="UP000319555"/>
    </source>
</evidence>
<dbReference type="RefSeq" id="WP_142634511.1">
    <property type="nucleotide sequence ID" value="NZ_FXTE01000001.1"/>
</dbReference>
<proteinExistence type="inferred from homology"/>
<dbReference type="InterPro" id="IPR005845">
    <property type="entry name" value="A-D-PHexomutase_a/b/a-II"/>
</dbReference>
<gene>
    <name evidence="8" type="primary">glmM</name>
    <name evidence="15" type="ORF">SAMN06265380_101953</name>
</gene>
<evidence type="ECO:0000256" key="6">
    <source>
        <dbReference type="ARBA" id="ARBA00066330"/>
    </source>
</evidence>
<dbReference type="Proteomes" id="UP000319555">
    <property type="component" value="Unassembled WGS sequence"/>
</dbReference>
<comment type="similarity">
    <text evidence="1 8 9">Belongs to the phosphohexose mutase family.</text>
</comment>
<dbReference type="Gene3D" id="3.30.310.50">
    <property type="entry name" value="Alpha-D-phosphohexomutase, C-terminal domain"/>
    <property type="match status" value="1"/>
</dbReference>
<dbReference type="InterPro" id="IPR005843">
    <property type="entry name" value="A-D-PHexomutase_C"/>
</dbReference>
<feature type="binding site" description="via phosphate group" evidence="8">
    <location>
        <position position="102"/>
    </location>
    <ligand>
        <name>Mg(2+)</name>
        <dbReference type="ChEBI" id="CHEBI:18420"/>
    </ligand>
</feature>
<evidence type="ECO:0000256" key="2">
    <source>
        <dbReference type="ARBA" id="ARBA00022553"/>
    </source>
</evidence>
<dbReference type="FunFam" id="3.40.120.10:FF:000002">
    <property type="entry name" value="Phosphoglucosamine mutase"/>
    <property type="match status" value="1"/>
</dbReference>
<dbReference type="CDD" id="cd05802">
    <property type="entry name" value="GlmM"/>
    <property type="match status" value="1"/>
</dbReference>
<dbReference type="AlphaFoldDB" id="A0A521BMW5"/>
<dbReference type="SUPFAM" id="SSF55957">
    <property type="entry name" value="Phosphoglucomutase, C-terminal domain"/>
    <property type="match status" value="1"/>
</dbReference>
<evidence type="ECO:0000256" key="7">
    <source>
        <dbReference type="ARBA" id="ARBA00068193"/>
    </source>
</evidence>
<evidence type="ECO:0000259" key="14">
    <source>
        <dbReference type="Pfam" id="PF02880"/>
    </source>
</evidence>
<dbReference type="GO" id="GO:0009252">
    <property type="term" value="P:peptidoglycan biosynthetic process"/>
    <property type="evidence" value="ECO:0007669"/>
    <property type="project" value="UniProtKB-ARBA"/>
</dbReference>
<reference evidence="15 16" key="1">
    <citation type="submission" date="2017-05" db="EMBL/GenBank/DDBJ databases">
        <authorList>
            <person name="Varghese N."/>
            <person name="Submissions S."/>
        </authorList>
    </citation>
    <scope>NUCLEOTIDE SEQUENCE [LARGE SCALE GENOMIC DNA]</scope>
    <source>
        <strain evidence="15 16">DSM 28009</strain>
    </source>
</reference>
<dbReference type="InterPro" id="IPR005844">
    <property type="entry name" value="A-D-PHexomutase_a/b/a-I"/>
</dbReference>
<dbReference type="HAMAP" id="MF_01554_B">
    <property type="entry name" value="GlmM_B"/>
    <property type="match status" value="1"/>
</dbReference>
<protein>
    <recommendedName>
        <fullName evidence="7 8">Phosphoglucosamine mutase</fullName>
        <ecNumber evidence="6 8">5.4.2.10</ecNumber>
    </recommendedName>
</protein>
<feature type="domain" description="Alpha-D-phosphohexomutase alpha/beta/alpha" evidence="14">
    <location>
        <begin position="258"/>
        <end position="364"/>
    </location>
</feature>
<dbReference type="InterPro" id="IPR005841">
    <property type="entry name" value="Alpha-D-phosphohexomutase_SF"/>
</dbReference>
<evidence type="ECO:0000256" key="9">
    <source>
        <dbReference type="RuleBase" id="RU004326"/>
    </source>
</evidence>
<dbReference type="GO" id="GO:0005975">
    <property type="term" value="P:carbohydrate metabolic process"/>
    <property type="evidence" value="ECO:0007669"/>
    <property type="project" value="InterPro"/>
</dbReference>
<feature type="binding site" evidence="8">
    <location>
        <position position="241"/>
    </location>
    <ligand>
        <name>Mg(2+)</name>
        <dbReference type="ChEBI" id="CHEBI:18420"/>
    </ligand>
</feature>
<dbReference type="GO" id="GO:0000287">
    <property type="term" value="F:magnesium ion binding"/>
    <property type="evidence" value="ECO:0007669"/>
    <property type="project" value="UniProtKB-UniRule"/>
</dbReference>
<feature type="active site" description="Phosphoserine intermediate" evidence="8">
    <location>
        <position position="102"/>
    </location>
</feature>
<organism evidence="15 16">
    <name type="scientific">Ruegeria faecimaris</name>
    <dbReference type="NCBI Taxonomy" id="686389"/>
    <lineage>
        <taxon>Bacteria</taxon>
        <taxon>Pseudomonadati</taxon>
        <taxon>Pseudomonadota</taxon>
        <taxon>Alphaproteobacteria</taxon>
        <taxon>Rhodobacterales</taxon>
        <taxon>Roseobacteraceae</taxon>
        <taxon>Ruegeria</taxon>
    </lineage>
</organism>
<dbReference type="InterPro" id="IPR006352">
    <property type="entry name" value="GlmM_bact"/>
</dbReference>
<dbReference type="Pfam" id="PF02879">
    <property type="entry name" value="PGM_PMM_II"/>
    <property type="match status" value="1"/>
</dbReference>
<dbReference type="EMBL" id="FXTE01000001">
    <property type="protein sequence ID" value="SMO48111.1"/>
    <property type="molecule type" value="Genomic_DNA"/>
</dbReference>
<dbReference type="PRINTS" id="PR00509">
    <property type="entry name" value="PGMPMM"/>
</dbReference>
<sequence>MRKLFGTDGVRGTANTHPITAEMALRIGAAVGRYFRRDQSGVHRVVIGKDTRLSGYMLENALTAGLTSTGMNVLLLGPVPTPAVGLMTRSMRADLGVMISASHNPAEDNGIKFFGPDGFKLSDQAEIEIERLIEEGVKPAQAQNIGRARRVDDARFRYGERVKSSLSRDLRLDGLKVVVDCANGAAHRTAPEVLWELGAEVIPVGTSPNGKNINLNCGSTKPQLAAETVVAHGADVGICLDGDADRVVIVDEHGHVADGDQLMALLATSWAKADRLRGGALVATVMSNLGLERHLGSQGLRLERTAVGDRYVVERMREGDFNLGGEQSGHIVMSDYATTGDGLMAGLHFLAEMVHSGRNASELSVQFETVPQLLKNVRYGEGQAPLETVGVKAAISDAEERLKGKGRLLIRKSGTEPLIRVMAECEDDQLLAKVVDSIVAEVAAVAG</sequence>
<comment type="PTM">
    <text evidence="8">Activated by phosphorylation.</text>
</comment>
<feature type="binding site" evidence="8">
    <location>
        <position position="243"/>
    </location>
    <ligand>
        <name>Mg(2+)</name>
        <dbReference type="ChEBI" id="CHEBI:18420"/>
    </ligand>
</feature>
<dbReference type="NCBIfam" id="TIGR01455">
    <property type="entry name" value="glmM"/>
    <property type="match status" value="1"/>
</dbReference>
<name>A0A521BMW5_9RHOB</name>
<evidence type="ECO:0000259" key="12">
    <source>
        <dbReference type="Pfam" id="PF02878"/>
    </source>
</evidence>
<feature type="modified residue" description="Phosphoserine" evidence="8">
    <location>
        <position position="102"/>
    </location>
</feature>
<dbReference type="NCBIfam" id="NF008139">
    <property type="entry name" value="PRK10887.1"/>
    <property type="match status" value="1"/>
</dbReference>
<dbReference type="FunFam" id="3.30.310.50:FF:000001">
    <property type="entry name" value="Phosphoglucosamine mutase"/>
    <property type="match status" value="1"/>
</dbReference>